<dbReference type="FunFam" id="3.90.226.10:FF:000027">
    <property type="entry name" value="Probable 3-hydroxyisobutyryl-CoA hydrolase 2"/>
    <property type="match status" value="1"/>
</dbReference>
<name>A0AAW1VXX3_RUBAR</name>
<dbReference type="InterPro" id="IPR029045">
    <property type="entry name" value="ClpP/crotonase-like_dom_sf"/>
</dbReference>
<dbReference type="PANTHER" id="PTHR43176">
    <property type="entry name" value="3-HYDROXYISOBUTYRYL-COA HYDROLASE-RELATED"/>
    <property type="match status" value="1"/>
</dbReference>
<keyword evidence="3 4" id="KW-0378">Hydrolase</keyword>
<dbReference type="Pfam" id="PF16113">
    <property type="entry name" value="ECH_2"/>
    <property type="match status" value="1"/>
</dbReference>
<dbReference type="Proteomes" id="UP001457282">
    <property type="component" value="Unassembled WGS sequence"/>
</dbReference>
<dbReference type="GO" id="GO:0006574">
    <property type="term" value="P:L-valine catabolic process"/>
    <property type="evidence" value="ECO:0007669"/>
    <property type="project" value="UniProtKB-UniRule"/>
</dbReference>
<proteinExistence type="inferred from homology"/>
<evidence type="ECO:0000256" key="1">
    <source>
        <dbReference type="ARBA" id="ARBA00001709"/>
    </source>
</evidence>
<comment type="function">
    <text evidence="4">Hydrolyzes 3-hydroxyisobutyryl-CoA (HIBYL-CoA), a saline catabolite. Has high activity toward isobutyryl-CoA. Could be an isobutyryl-CoA dehydrogenase that functions in valine catabolism.</text>
</comment>
<dbReference type="SUPFAM" id="SSF52096">
    <property type="entry name" value="ClpP/crotonase"/>
    <property type="match status" value="1"/>
</dbReference>
<evidence type="ECO:0000313" key="7">
    <source>
        <dbReference type="Proteomes" id="UP001457282"/>
    </source>
</evidence>
<dbReference type="Gene3D" id="3.90.226.10">
    <property type="entry name" value="2-enoyl-CoA Hydratase, Chain A, domain 1"/>
    <property type="match status" value="1"/>
</dbReference>
<comment type="pathway">
    <text evidence="4">Amino-acid degradation; L-valine degradation.</text>
</comment>
<evidence type="ECO:0000256" key="2">
    <source>
        <dbReference type="ARBA" id="ARBA00011915"/>
    </source>
</evidence>
<organism evidence="6 7">
    <name type="scientific">Rubus argutus</name>
    <name type="common">Southern blackberry</name>
    <dbReference type="NCBI Taxonomy" id="59490"/>
    <lineage>
        <taxon>Eukaryota</taxon>
        <taxon>Viridiplantae</taxon>
        <taxon>Streptophyta</taxon>
        <taxon>Embryophyta</taxon>
        <taxon>Tracheophyta</taxon>
        <taxon>Spermatophyta</taxon>
        <taxon>Magnoliopsida</taxon>
        <taxon>eudicotyledons</taxon>
        <taxon>Gunneridae</taxon>
        <taxon>Pentapetalae</taxon>
        <taxon>rosids</taxon>
        <taxon>fabids</taxon>
        <taxon>Rosales</taxon>
        <taxon>Rosaceae</taxon>
        <taxon>Rosoideae</taxon>
        <taxon>Rosoideae incertae sedis</taxon>
        <taxon>Rubus</taxon>
    </lineage>
</organism>
<comment type="caution">
    <text evidence="6">The sequence shown here is derived from an EMBL/GenBank/DDBJ whole genome shotgun (WGS) entry which is preliminary data.</text>
</comment>
<dbReference type="EC" id="3.1.2.4" evidence="2 4"/>
<dbReference type="GO" id="GO:0003860">
    <property type="term" value="F:3-hydroxyisobutyryl-CoA hydrolase activity"/>
    <property type="evidence" value="ECO:0007669"/>
    <property type="project" value="UniProtKB-UniRule"/>
</dbReference>
<evidence type="ECO:0000256" key="4">
    <source>
        <dbReference type="RuleBase" id="RU369070"/>
    </source>
</evidence>
<dbReference type="NCBIfam" id="NF004127">
    <property type="entry name" value="PRK05617.1"/>
    <property type="match status" value="1"/>
</dbReference>
<dbReference type="AlphaFoldDB" id="A0AAW1VXX3"/>
<sequence length="394" mass="43197">MASSNPGSDEEDVLVQEPNAYVRILTLNRPRQLNVISIKMFSQLTELVLAYDNDANVKLVIVKGNGRAFCAGADIVTLARHHFDDNRRYGVKLAQLAYTLCYVIATNSKPQVSILNGIVMGAGAGISIHGRFRVVTENTMFAMPEAIVGGFPDVGASYFLSRLPGFFGEYLGLTAARLDGPEMLAMGLATHFVPSTNLALLEEALVSQVGSRTSSTCDAAFISAIIDEYSQRPAPEETSACRKMHVIDKCFSHKTVEEILSALEEESKINTNGDDWLDSTIQSLKMASPMSLKITLRSIREGRTQGVGECLVRDYRMACHVLQGKISKDAAEGVRALLIEKDGNPKWDPSKLELITDQMVEHYFGKLDDVEELKIPARPNILPVSRSVTTKAKL</sequence>
<dbReference type="CDD" id="cd06558">
    <property type="entry name" value="crotonase-like"/>
    <property type="match status" value="1"/>
</dbReference>
<dbReference type="InterPro" id="IPR045004">
    <property type="entry name" value="ECH_dom"/>
</dbReference>
<reference evidence="6 7" key="1">
    <citation type="journal article" date="2023" name="G3 (Bethesda)">
        <title>A chromosome-length genome assembly and annotation of blackberry (Rubus argutus, cv. 'Hillquist').</title>
        <authorList>
            <person name="Bruna T."/>
            <person name="Aryal R."/>
            <person name="Dudchenko O."/>
            <person name="Sargent D.J."/>
            <person name="Mead D."/>
            <person name="Buti M."/>
            <person name="Cavallini A."/>
            <person name="Hytonen T."/>
            <person name="Andres J."/>
            <person name="Pham M."/>
            <person name="Weisz D."/>
            <person name="Mascagni F."/>
            <person name="Usai G."/>
            <person name="Natali L."/>
            <person name="Bassil N."/>
            <person name="Fernandez G.E."/>
            <person name="Lomsadze A."/>
            <person name="Armour M."/>
            <person name="Olukolu B."/>
            <person name="Poorten T."/>
            <person name="Britton C."/>
            <person name="Davik J."/>
            <person name="Ashrafi H."/>
            <person name="Aiden E.L."/>
            <person name="Borodovsky M."/>
            <person name="Worthington M."/>
        </authorList>
    </citation>
    <scope>NUCLEOTIDE SEQUENCE [LARGE SCALE GENOMIC DNA]</scope>
    <source>
        <strain evidence="6">PI 553951</strain>
    </source>
</reference>
<protein>
    <recommendedName>
        <fullName evidence="2 4">3-hydroxyisobutyryl-CoA hydrolase</fullName>
        <shortName evidence="4">HIB-CoA hydrolase</shortName>
        <shortName evidence="4">HIBYL-CoA-H</shortName>
        <ecNumber evidence="2 4">3.1.2.4</ecNumber>
    </recommendedName>
    <alternativeName>
        <fullName evidence="4">3-hydroxyisobutyryl-coenzyme A hydrolase</fullName>
    </alternativeName>
</protein>
<feature type="domain" description="Enoyl-CoA hydratase/isomerase" evidence="5">
    <location>
        <begin position="22"/>
        <end position="364"/>
    </location>
</feature>
<evidence type="ECO:0000259" key="5">
    <source>
        <dbReference type="Pfam" id="PF16113"/>
    </source>
</evidence>
<evidence type="ECO:0000256" key="3">
    <source>
        <dbReference type="ARBA" id="ARBA00022801"/>
    </source>
</evidence>
<dbReference type="PANTHER" id="PTHR43176:SF3">
    <property type="entry name" value="3-HYDROXYISOBUTYRYL-COA HYDROLASE, MITOCHONDRIAL"/>
    <property type="match status" value="1"/>
</dbReference>
<comment type="catalytic activity">
    <reaction evidence="1 4">
        <text>3-hydroxy-2-methylpropanoyl-CoA + H2O = 3-hydroxy-2-methylpropanoate + CoA + H(+)</text>
        <dbReference type="Rhea" id="RHEA:20888"/>
        <dbReference type="ChEBI" id="CHEBI:11805"/>
        <dbReference type="ChEBI" id="CHEBI:15377"/>
        <dbReference type="ChEBI" id="CHEBI:15378"/>
        <dbReference type="ChEBI" id="CHEBI:57287"/>
        <dbReference type="ChEBI" id="CHEBI:57340"/>
        <dbReference type="EC" id="3.1.2.4"/>
    </reaction>
</comment>
<keyword evidence="7" id="KW-1185">Reference proteome</keyword>
<evidence type="ECO:0000313" key="6">
    <source>
        <dbReference type="EMBL" id="KAK9913138.1"/>
    </source>
</evidence>
<comment type="similarity">
    <text evidence="4">Belongs to the enoyl-CoA hydratase/isomerase family.</text>
</comment>
<gene>
    <name evidence="6" type="ORF">M0R45_036962</name>
</gene>
<dbReference type="EMBL" id="JBEDUW010000007">
    <property type="protein sequence ID" value="KAK9913138.1"/>
    <property type="molecule type" value="Genomic_DNA"/>
</dbReference>
<accession>A0AAW1VXX3</accession>
<dbReference type="InterPro" id="IPR032259">
    <property type="entry name" value="HIBYL-CoA-H"/>
</dbReference>